<dbReference type="Gene3D" id="1.20.58.100">
    <property type="entry name" value="Fumarate reductase/succinate dehydrogenase flavoprotein-like, C-terminal domain"/>
    <property type="match status" value="1"/>
</dbReference>
<keyword evidence="8 12" id="KW-0560">Oxidoreductase</keyword>
<proteinExistence type="inferred from homology"/>
<evidence type="ECO:0000256" key="1">
    <source>
        <dbReference type="ARBA" id="ARBA00001974"/>
    </source>
</evidence>
<dbReference type="Proteomes" id="UP000534783">
    <property type="component" value="Unassembled WGS sequence"/>
</dbReference>
<dbReference type="FunFam" id="3.90.700.10:FF:000002">
    <property type="entry name" value="L-aspartate oxidase"/>
    <property type="match status" value="1"/>
</dbReference>
<evidence type="ECO:0000256" key="9">
    <source>
        <dbReference type="ARBA" id="ARBA00048305"/>
    </source>
</evidence>
<keyword evidence="5 12" id="KW-0285">Flavoprotein</keyword>
<dbReference type="InterPro" id="IPR015939">
    <property type="entry name" value="Fum_Rdtase/Succ_DH_flav-like_C"/>
</dbReference>
<protein>
    <recommendedName>
        <fullName evidence="4 10">L-aspartate oxidase</fullName>
        <ecNumber evidence="4 10">1.4.3.16</ecNumber>
    </recommendedName>
</protein>
<dbReference type="Pfam" id="PF00890">
    <property type="entry name" value="FAD_binding_2"/>
    <property type="match status" value="1"/>
</dbReference>
<evidence type="ECO:0000256" key="4">
    <source>
        <dbReference type="ARBA" id="ARBA00012173"/>
    </source>
</evidence>
<dbReference type="PRINTS" id="PR00368">
    <property type="entry name" value="FADPNR"/>
</dbReference>
<comment type="function">
    <text evidence="12">Catalyzes the oxidation of L-aspartate to iminoaspartate.</text>
</comment>
<comment type="catalytic activity">
    <reaction evidence="9">
        <text>L-aspartate + O2 = iminosuccinate + H2O2</text>
        <dbReference type="Rhea" id="RHEA:25876"/>
        <dbReference type="ChEBI" id="CHEBI:15379"/>
        <dbReference type="ChEBI" id="CHEBI:16240"/>
        <dbReference type="ChEBI" id="CHEBI:29991"/>
        <dbReference type="ChEBI" id="CHEBI:77875"/>
        <dbReference type="EC" id="1.4.3.16"/>
    </reaction>
    <physiologicalReaction direction="left-to-right" evidence="9">
        <dbReference type="Rhea" id="RHEA:25877"/>
    </physiologicalReaction>
</comment>
<feature type="domain" description="FAD-dependent oxidoreductase 2 FAD-binding" evidence="13">
    <location>
        <begin position="14"/>
        <end position="390"/>
    </location>
</feature>
<dbReference type="EC" id="1.4.3.16" evidence="4 10"/>
<dbReference type="InterPro" id="IPR027477">
    <property type="entry name" value="Succ_DH/fumarate_Rdtase_cat_sf"/>
</dbReference>
<comment type="subcellular location">
    <subcellularLocation>
        <location evidence="12">Cytoplasm</location>
    </subcellularLocation>
</comment>
<dbReference type="NCBIfam" id="TIGR00551">
    <property type="entry name" value="nadB"/>
    <property type="match status" value="1"/>
</dbReference>
<dbReference type="Pfam" id="PF02910">
    <property type="entry name" value="Succ_DH_flav_C"/>
    <property type="match status" value="1"/>
</dbReference>
<dbReference type="EMBL" id="VTOW01000001">
    <property type="protein sequence ID" value="NKE70556.1"/>
    <property type="molecule type" value="Genomic_DNA"/>
</dbReference>
<dbReference type="SUPFAM" id="SSF46977">
    <property type="entry name" value="Succinate dehydrogenase/fumarate reductase flavoprotein C-terminal domain"/>
    <property type="match status" value="1"/>
</dbReference>
<evidence type="ECO:0000256" key="7">
    <source>
        <dbReference type="ARBA" id="ARBA00022827"/>
    </source>
</evidence>
<evidence type="ECO:0000313" key="16">
    <source>
        <dbReference type="Proteomes" id="UP000534783"/>
    </source>
</evidence>
<evidence type="ECO:0000259" key="14">
    <source>
        <dbReference type="Pfam" id="PF02910"/>
    </source>
</evidence>
<dbReference type="AlphaFoldDB" id="A0A7X6IAC4"/>
<dbReference type="InterPro" id="IPR037099">
    <property type="entry name" value="Fum_R/Succ_DH_flav-like_C_sf"/>
</dbReference>
<gene>
    <name evidence="15" type="primary">nadB</name>
    <name evidence="15" type="ORF">MNODULE_07385</name>
</gene>
<keyword evidence="6 12" id="KW-0662">Pyridine nucleotide biosynthesis</keyword>
<dbReference type="GO" id="GO:0005737">
    <property type="term" value="C:cytoplasm"/>
    <property type="evidence" value="ECO:0007669"/>
    <property type="project" value="UniProtKB-SubCell"/>
</dbReference>
<evidence type="ECO:0000256" key="11">
    <source>
        <dbReference type="PIRSR" id="PIRSR000171-1"/>
    </source>
</evidence>
<keyword evidence="16" id="KW-1185">Reference proteome</keyword>
<dbReference type="SUPFAM" id="SSF51905">
    <property type="entry name" value="FAD/NAD(P)-binding domain"/>
    <property type="match status" value="1"/>
</dbReference>
<dbReference type="Gene3D" id="3.90.700.10">
    <property type="entry name" value="Succinate dehydrogenase/fumarate reductase flavoprotein, catalytic domain"/>
    <property type="match status" value="1"/>
</dbReference>
<dbReference type="RefSeq" id="WP_168058796.1">
    <property type="nucleotide sequence ID" value="NZ_VTOW01000001.1"/>
</dbReference>
<evidence type="ECO:0000256" key="2">
    <source>
        <dbReference type="ARBA" id="ARBA00004950"/>
    </source>
</evidence>
<name>A0A7X6IAC4_9BACT</name>
<dbReference type="PANTHER" id="PTHR42716">
    <property type="entry name" value="L-ASPARTATE OXIDASE"/>
    <property type="match status" value="1"/>
</dbReference>
<feature type="domain" description="Fumarate reductase/succinate dehydrogenase flavoprotein-like C-terminal" evidence="14">
    <location>
        <begin position="434"/>
        <end position="510"/>
    </location>
</feature>
<keyword evidence="7 12" id="KW-0274">FAD</keyword>
<evidence type="ECO:0000313" key="15">
    <source>
        <dbReference type="EMBL" id="NKE70556.1"/>
    </source>
</evidence>
<sequence>MAGPSKSPPPITTDFLIIGSGVAGLRAAIEASRYGEVIVLNKGWGNESNSAFAQGGIAAALSEEGEEIQSHIEDTIDAGKGLCRPEAVRILVEEGPQRIHELIAWGAEFDKVGDRYAFAREGAHRQSRILRAKGDATGNEIVRALVEEAKKRPNISVRNGHFTLDLFITTKGRKRVCGGAWVLDERAARPVLFKSRAVILATGGAGQVYRRTTNPPVATGDGLAMALRAGVSLEDMEFFQFHPTALSLPSAPCFLISEAMRGEGAVLRDADGKPFMDRYHPDKELAPRDVVTRAIWDEMQHGKIQNVFLDLTHLKASFVKERFPMIYATCLQYGIDITRDRIPVAPSAHYLMGGIKTGLSGETSLPGLWAVGEVACTGVHGANRLASNSLLEGLVFGMRVGQAVAQTPCAAEGPEIPPKRFKPASDDRYLLVQKELRETMWNHVGIIRSESSLLEAIERWKRWDWVLRKPAFSRLTLETRNMLIASAAMMEAALRRKESIGAHYREDFPSPKEGPSRGHIDLTRASLRKRFSEI</sequence>
<dbReference type="InterPro" id="IPR005288">
    <property type="entry name" value="NadB"/>
</dbReference>
<evidence type="ECO:0000256" key="10">
    <source>
        <dbReference type="NCBIfam" id="TIGR00551"/>
    </source>
</evidence>
<evidence type="ECO:0000256" key="3">
    <source>
        <dbReference type="ARBA" id="ARBA00008562"/>
    </source>
</evidence>
<evidence type="ECO:0000259" key="13">
    <source>
        <dbReference type="Pfam" id="PF00890"/>
    </source>
</evidence>
<evidence type="ECO:0000256" key="6">
    <source>
        <dbReference type="ARBA" id="ARBA00022642"/>
    </source>
</evidence>
<dbReference type="UniPathway" id="UPA00253">
    <property type="reaction ID" value="UER00326"/>
</dbReference>
<feature type="active site" description="Proton acceptor" evidence="11">
    <location>
        <position position="288"/>
    </location>
</feature>
<reference evidence="15 16" key="1">
    <citation type="journal article" date="2020" name="Nature">
        <title>Bacterial chemolithoautotrophy via manganese oxidation.</title>
        <authorList>
            <person name="Yu H."/>
            <person name="Leadbetter J.R."/>
        </authorList>
    </citation>
    <scope>NUCLEOTIDE SEQUENCE [LARGE SCALE GENOMIC DNA]</scope>
    <source>
        <strain evidence="15 16">Mn-1</strain>
    </source>
</reference>
<comment type="cofactor">
    <cofactor evidence="1 12">
        <name>FAD</name>
        <dbReference type="ChEBI" id="CHEBI:57692"/>
    </cofactor>
</comment>
<dbReference type="InterPro" id="IPR003953">
    <property type="entry name" value="FAD-dep_OxRdtase_2_FAD-bd"/>
</dbReference>
<comment type="pathway">
    <text evidence="2 12">Cofactor biosynthesis; NAD(+) biosynthesis; iminoaspartate from L-aspartate (oxidase route): step 1/1.</text>
</comment>
<dbReference type="PRINTS" id="PR00411">
    <property type="entry name" value="PNDRDTASEI"/>
</dbReference>
<organism evidence="15 16">
    <name type="scientific">Candidatus Manganitrophus noduliformans</name>
    <dbReference type="NCBI Taxonomy" id="2606439"/>
    <lineage>
        <taxon>Bacteria</taxon>
        <taxon>Pseudomonadati</taxon>
        <taxon>Nitrospirota</taxon>
        <taxon>Nitrospiria</taxon>
        <taxon>Candidatus Troglogloeales</taxon>
        <taxon>Candidatus Manganitrophaceae</taxon>
        <taxon>Candidatus Manganitrophus</taxon>
    </lineage>
</organism>
<accession>A0A7X6IAC4</accession>
<comment type="similarity">
    <text evidence="3 12">Belongs to the FAD-dependent oxidoreductase 2 family. NadB subfamily.</text>
</comment>
<evidence type="ECO:0000256" key="5">
    <source>
        <dbReference type="ARBA" id="ARBA00022630"/>
    </source>
</evidence>
<dbReference type="SUPFAM" id="SSF56425">
    <property type="entry name" value="Succinate dehydrogenase/fumarate reductase flavoprotein, catalytic domain"/>
    <property type="match status" value="1"/>
</dbReference>
<dbReference type="InterPro" id="IPR036188">
    <property type="entry name" value="FAD/NAD-bd_sf"/>
</dbReference>
<evidence type="ECO:0000256" key="8">
    <source>
        <dbReference type="ARBA" id="ARBA00023002"/>
    </source>
</evidence>
<dbReference type="GO" id="GO:0008734">
    <property type="term" value="F:L-aspartate oxidase activity"/>
    <property type="evidence" value="ECO:0007669"/>
    <property type="project" value="UniProtKB-UniRule"/>
</dbReference>
<dbReference type="PANTHER" id="PTHR42716:SF2">
    <property type="entry name" value="L-ASPARTATE OXIDASE, CHLOROPLASTIC"/>
    <property type="match status" value="1"/>
</dbReference>
<comment type="caution">
    <text evidence="15">The sequence shown here is derived from an EMBL/GenBank/DDBJ whole genome shotgun (WGS) entry which is preliminary data.</text>
</comment>
<dbReference type="Gene3D" id="3.50.50.60">
    <property type="entry name" value="FAD/NAD(P)-binding domain"/>
    <property type="match status" value="1"/>
</dbReference>
<evidence type="ECO:0000256" key="12">
    <source>
        <dbReference type="RuleBase" id="RU362049"/>
    </source>
</evidence>
<dbReference type="GO" id="GO:0034628">
    <property type="term" value="P:'de novo' NAD+ biosynthetic process from L-aspartate"/>
    <property type="evidence" value="ECO:0007669"/>
    <property type="project" value="TreeGrafter"/>
</dbReference>